<comment type="caution">
    <text evidence="2">The sequence shown here is derived from an EMBL/GenBank/DDBJ whole genome shotgun (WGS) entry which is preliminary data.</text>
</comment>
<reference evidence="2 3" key="1">
    <citation type="submission" date="2024-02" db="EMBL/GenBank/DDBJ databases">
        <title>Deinococcus aluminii NBRC 112889.</title>
        <authorList>
            <person name="Ichikawa N."/>
            <person name="Katano-Makiyama Y."/>
            <person name="Hidaka K."/>
        </authorList>
    </citation>
    <scope>NUCLEOTIDE SEQUENCE [LARGE SCALE GENOMIC DNA]</scope>
    <source>
        <strain evidence="2 3">NBRC 112889</strain>
    </source>
</reference>
<dbReference type="InterPro" id="IPR002734">
    <property type="entry name" value="RibDG_C"/>
</dbReference>
<keyword evidence="3" id="KW-1185">Reference proteome</keyword>
<proteinExistence type="predicted"/>
<evidence type="ECO:0000313" key="3">
    <source>
        <dbReference type="Proteomes" id="UP001404956"/>
    </source>
</evidence>
<organism evidence="2 3">
    <name type="scientific">Deinococcus aluminii</name>
    <dbReference type="NCBI Taxonomy" id="1656885"/>
    <lineage>
        <taxon>Bacteria</taxon>
        <taxon>Thermotogati</taxon>
        <taxon>Deinococcota</taxon>
        <taxon>Deinococci</taxon>
        <taxon>Deinococcales</taxon>
        <taxon>Deinococcaceae</taxon>
        <taxon>Deinococcus</taxon>
    </lineage>
</organism>
<dbReference type="PANTHER" id="PTHR38011">
    <property type="entry name" value="DIHYDROFOLATE REDUCTASE FAMILY PROTEIN (AFU_ORTHOLOGUE AFUA_8G06820)"/>
    <property type="match status" value="1"/>
</dbReference>
<dbReference type="InterPro" id="IPR050765">
    <property type="entry name" value="Riboflavin_Biosynth_HTPR"/>
</dbReference>
<dbReference type="InterPro" id="IPR024072">
    <property type="entry name" value="DHFR-like_dom_sf"/>
</dbReference>
<feature type="domain" description="Bacterial bifunctional deaminase-reductase C-terminal" evidence="1">
    <location>
        <begin position="2"/>
        <end position="174"/>
    </location>
</feature>
<accession>A0ABP9X9F9</accession>
<dbReference type="Proteomes" id="UP001404956">
    <property type="component" value="Unassembled WGS sequence"/>
</dbReference>
<protein>
    <submittedName>
        <fullName evidence="2">Uncharacterized protein YyaP</fullName>
    </submittedName>
</protein>
<evidence type="ECO:0000313" key="2">
    <source>
        <dbReference type="EMBL" id="GAA5532019.1"/>
    </source>
</evidence>
<dbReference type="SUPFAM" id="SSF53597">
    <property type="entry name" value="Dihydrofolate reductase-like"/>
    <property type="match status" value="1"/>
</dbReference>
<gene>
    <name evidence="2" type="primary">yyaP_1</name>
    <name evidence="2" type="ORF">Dalu01_00396</name>
</gene>
<dbReference type="Pfam" id="PF01872">
    <property type="entry name" value="RibD_C"/>
    <property type="match status" value="1"/>
</dbReference>
<name>A0ABP9X9F9_9DEIO</name>
<evidence type="ECO:0000259" key="1">
    <source>
        <dbReference type="Pfam" id="PF01872"/>
    </source>
</evidence>
<dbReference type="RefSeq" id="WP_345450726.1">
    <property type="nucleotide sequence ID" value="NZ_BAABRV010000001.1"/>
</dbReference>
<dbReference type="PANTHER" id="PTHR38011:SF11">
    <property type="entry name" value="2,5-DIAMINO-6-RIBOSYLAMINO-4(3H)-PYRIMIDINONE 5'-PHOSPHATE REDUCTASE"/>
    <property type="match status" value="1"/>
</dbReference>
<sequence length="181" mass="20268">MRKIVAGLFVSLDGVVEAPHRWQFEHFDEDVAAAMTAQLAGVDTMLLGRVTYQDWAPYWSTSTDEPYASHINRTPKYVVSTALDRVAWGDWDNVTLIRENVTEELTRLKRQPGRDIGIGGSPTLVGSLLRQDLLDELLLLVHPVVVGRGKRLFREGGEVKRLNLADARTSRTGVAILTYRP</sequence>
<dbReference type="Gene3D" id="3.40.430.10">
    <property type="entry name" value="Dihydrofolate Reductase, subunit A"/>
    <property type="match status" value="1"/>
</dbReference>
<dbReference type="EMBL" id="BAABRV010000001">
    <property type="protein sequence ID" value="GAA5532019.1"/>
    <property type="molecule type" value="Genomic_DNA"/>
</dbReference>